<gene>
    <name evidence="2" type="ORF">DFR24_2565</name>
</gene>
<sequence>MSRRSLASAAELIDEAARLICDEGYADYRMAKHKAAERLGLGRTGNLPDNRQIEAAVIDRQALFGGQAYYARLKSMRATALRAMKLLAAYEPRLAGSAVSGAIGDGHRVQIHLVSDHAEAVEILLHDRQIPFEQDERVYRLADGREVEIPLLRFEADDIGVDLAVFDPGTIRNPPLSQVDGKPTRRLTPEQLRPLVDASP</sequence>
<organism evidence="2 3">
    <name type="scientific">Panacagrimonas perspica</name>
    <dbReference type="NCBI Taxonomy" id="381431"/>
    <lineage>
        <taxon>Bacteria</taxon>
        <taxon>Pseudomonadati</taxon>
        <taxon>Pseudomonadota</taxon>
        <taxon>Gammaproteobacteria</taxon>
        <taxon>Nevskiales</taxon>
        <taxon>Nevskiaceae</taxon>
        <taxon>Panacagrimonas</taxon>
    </lineage>
</organism>
<dbReference type="EMBL" id="SOBT01000009">
    <property type="protein sequence ID" value="TDU28200.1"/>
    <property type="molecule type" value="Genomic_DNA"/>
</dbReference>
<comment type="caution">
    <text evidence="2">The sequence shown here is derived from an EMBL/GenBank/DDBJ whole genome shotgun (WGS) entry which is preliminary data.</text>
</comment>
<name>A0A4S3K060_9GAMM</name>
<protein>
    <recommendedName>
        <fullName evidence="4">Nucleotidyltransferase-like protein</fullName>
    </recommendedName>
</protein>
<evidence type="ECO:0000313" key="3">
    <source>
        <dbReference type="Proteomes" id="UP000295341"/>
    </source>
</evidence>
<accession>A0A4S3K060</accession>
<evidence type="ECO:0000256" key="1">
    <source>
        <dbReference type="SAM" id="MobiDB-lite"/>
    </source>
</evidence>
<feature type="region of interest" description="Disordered" evidence="1">
    <location>
        <begin position="172"/>
        <end position="200"/>
    </location>
</feature>
<dbReference type="Proteomes" id="UP000295341">
    <property type="component" value="Unassembled WGS sequence"/>
</dbReference>
<evidence type="ECO:0000313" key="2">
    <source>
        <dbReference type="EMBL" id="TDU28200.1"/>
    </source>
</evidence>
<dbReference type="RefSeq" id="WP_133881776.1">
    <property type="nucleotide sequence ID" value="NZ_MWIN01000027.1"/>
</dbReference>
<reference evidence="2 3" key="1">
    <citation type="submission" date="2019-03" db="EMBL/GenBank/DDBJ databases">
        <title>Genomic Encyclopedia of Type Strains, Phase IV (KMG-IV): sequencing the most valuable type-strain genomes for metagenomic binning, comparative biology and taxonomic classification.</title>
        <authorList>
            <person name="Goeker M."/>
        </authorList>
    </citation>
    <scope>NUCLEOTIDE SEQUENCE [LARGE SCALE GENOMIC DNA]</scope>
    <source>
        <strain evidence="2 3">DSM 26377</strain>
    </source>
</reference>
<evidence type="ECO:0008006" key="4">
    <source>
        <dbReference type="Google" id="ProtNLM"/>
    </source>
</evidence>
<proteinExistence type="predicted"/>
<dbReference type="AlphaFoldDB" id="A0A4S3K060"/>
<dbReference type="OrthoDB" id="5294130at2"/>
<keyword evidence="3" id="KW-1185">Reference proteome</keyword>